<comment type="pathway">
    <text evidence="3">Carbohydrate biosynthesis; dTDP-L-rhamnose biosynthesis.</text>
</comment>
<dbReference type="RefSeq" id="WP_037976348.1">
    <property type="nucleotide sequence ID" value="NZ_JMKI01000034.1"/>
</dbReference>
<accession>A0A073IQX4</accession>
<evidence type="ECO:0000313" key="4">
    <source>
        <dbReference type="EMBL" id="KEJ92159.1"/>
    </source>
</evidence>
<name>A0A073IQX4_9BACT</name>
<dbReference type="NCBIfam" id="TIGR01221">
    <property type="entry name" value="rmlC"/>
    <property type="match status" value="1"/>
</dbReference>
<dbReference type="GeneID" id="90983711"/>
<dbReference type="Proteomes" id="UP000027665">
    <property type="component" value="Unassembled WGS sequence"/>
</dbReference>
<sequence>MKITELEVPGVFLLEPKYFEDSRGYYCESYSKRTLAEIGLNADFVQDGHSLSREKGILRGIHFQRYPHSQTKLVRCTRGRILDVAVDLRKGSKYYTRWVAVELSEENRRQLWIPKGFGHAFLTLSENCELQYKVDDFYCPREDRSIAWSDPQIAVDWHLTAEPTLSEKDKKAPLLKDSDVNFATENC</sequence>
<feature type="site" description="Participates in a stacking interaction with the thymidine ring of dTDP-4-oxo-6-deoxyglucose" evidence="2">
    <location>
        <position position="138"/>
    </location>
</feature>
<dbReference type="PATRIC" id="fig|2754.20.peg.2488"/>
<comment type="catalytic activity">
    <reaction evidence="3">
        <text>dTDP-4-dehydro-6-deoxy-alpha-D-glucose = dTDP-4-dehydro-beta-L-rhamnose</text>
        <dbReference type="Rhea" id="RHEA:16969"/>
        <dbReference type="ChEBI" id="CHEBI:57649"/>
        <dbReference type="ChEBI" id="CHEBI:62830"/>
        <dbReference type="EC" id="5.1.3.13"/>
    </reaction>
</comment>
<feature type="active site" description="Proton acceptor" evidence="1">
    <location>
        <position position="62"/>
    </location>
</feature>
<comment type="similarity">
    <text evidence="3">Belongs to the dTDP-4-dehydrorhamnose 3,5-epimerase family.</text>
</comment>
<dbReference type="GO" id="GO:0008830">
    <property type="term" value="F:dTDP-4-dehydrorhamnose 3,5-epimerase activity"/>
    <property type="evidence" value="ECO:0007669"/>
    <property type="project" value="UniProtKB-UniRule"/>
</dbReference>
<organism evidence="4 5">
    <name type="scientific">Synergistes jonesii</name>
    <dbReference type="NCBI Taxonomy" id="2754"/>
    <lineage>
        <taxon>Bacteria</taxon>
        <taxon>Thermotogati</taxon>
        <taxon>Synergistota</taxon>
        <taxon>Synergistia</taxon>
        <taxon>Synergistales</taxon>
        <taxon>Synergistaceae</taxon>
        <taxon>Synergistes</taxon>
    </lineage>
</organism>
<dbReference type="SUPFAM" id="SSF51182">
    <property type="entry name" value="RmlC-like cupins"/>
    <property type="match status" value="1"/>
</dbReference>
<dbReference type="GO" id="GO:0000271">
    <property type="term" value="P:polysaccharide biosynthetic process"/>
    <property type="evidence" value="ECO:0007669"/>
    <property type="project" value="TreeGrafter"/>
</dbReference>
<dbReference type="InterPro" id="IPR014710">
    <property type="entry name" value="RmlC-like_jellyroll"/>
</dbReference>
<reference evidence="4 5" key="1">
    <citation type="submission" date="2014-04" db="EMBL/GenBank/DDBJ databases">
        <title>Draft Genome Sequence of Synergistes jonesii.</title>
        <authorList>
            <person name="Coil D.A."/>
            <person name="Eisen J.A."/>
            <person name="Holland-Moritz H.E."/>
        </authorList>
    </citation>
    <scope>NUCLEOTIDE SEQUENCE [LARGE SCALE GENOMIC DNA]</scope>
    <source>
        <strain evidence="4 5">78-1</strain>
    </source>
</reference>
<dbReference type="OrthoDB" id="9800680at2"/>
<gene>
    <name evidence="4" type="ORF">EH55_05330</name>
</gene>
<dbReference type="GO" id="GO:0019305">
    <property type="term" value="P:dTDP-rhamnose biosynthetic process"/>
    <property type="evidence" value="ECO:0007669"/>
    <property type="project" value="UniProtKB-UniRule"/>
</dbReference>
<comment type="function">
    <text evidence="3">Catalyzes the epimerization of the C3' and C5'positions of dTDP-6-deoxy-D-xylo-4-hexulose, forming dTDP-6-deoxy-L-lyxo-4-hexulose.</text>
</comment>
<keyword evidence="3" id="KW-0413">Isomerase</keyword>
<evidence type="ECO:0000313" key="5">
    <source>
        <dbReference type="Proteomes" id="UP000027665"/>
    </source>
</evidence>
<comment type="subunit">
    <text evidence="3">Homodimer.</text>
</comment>
<dbReference type="CDD" id="cd00438">
    <property type="entry name" value="cupin_RmlC"/>
    <property type="match status" value="1"/>
</dbReference>
<comment type="caution">
    <text evidence="4">The sequence shown here is derived from an EMBL/GenBank/DDBJ whole genome shotgun (WGS) entry which is preliminary data.</text>
</comment>
<dbReference type="EMBL" id="JMKI01000034">
    <property type="protein sequence ID" value="KEJ92159.1"/>
    <property type="molecule type" value="Genomic_DNA"/>
</dbReference>
<evidence type="ECO:0000256" key="3">
    <source>
        <dbReference type="RuleBase" id="RU364069"/>
    </source>
</evidence>
<protein>
    <recommendedName>
        <fullName evidence="3">dTDP-4-dehydrorhamnose 3,5-epimerase</fullName>
        <ecNumber evidence="3">5.1.3.13</ecNumber>
    </recommendedName>
    <alternativeName>
        <fullName evidence="3">Thymidine diphospho-4-keto-rhamnose 3,5-epimerase</fullName>
    </alternativeName>
</protein>
<feature type="active site" description="Proton donor" evidence="1">
    <location>
        <position position="132"/>
    </location>
</feature>
<dbReference type="Pfam" id="PF00908">
    <property type="entry name" value="dTDP_sugar_isom"/>
    <property type="match status" value="1"/>
</dbReference>
<dbReference type="AlphaFoldDB" id="A0A073IQX4"/>
<dbReference type="EC" id="5.1.3.13" evidence="3"/>
<dbReference type="PANTHER" id="PTHR21047:SF2">
    <property type="entry name" value="THYMIDINE DIPHOSPHO-4-KETO-RHAMNOSE 3,5-EPIMERASE"/>
    <property type="match status" value="1"/>
</dbReference>
<dbReference type="InterPro" id="IPR011051">
    <property type="entry name" value="RmlC_Cupin_sf"/>
</dbReference>
<dbReference type="UniPathway" id="UPA00124"/>
<keyword evidence="5" id="KW-1185">Reference proteome</keyword>
<dbReference type="STRING" id="2754.EH55_05330"/>
<dbReference type="InterPro" id="IPR000888">
    <property type="entry name" value="RmlC-like"/>
</dbReference>
<dbReference type="GO" id="GO:0005829">
    <property type="term" value="C:cytosol"/>
    <property type="evidence" value="ECO:0007669"/>
    <property type="project" value="TreeGrafter"/>
</dbReference>
<evidence type="ECO:0000256" key="2">
    <source>
        <dbReference type="PIRSR" id="PIRSR600888-3"/>
    </source>
</evidence>
<proteinExistence type="inferred from homology"/>
<dbReference type="PANTHER" id="PTHR21047">
    <property type="entry name" value="DTDP-6-DEOXY-D-GLUCOSE-3,5 EPIMERASE"/>
    <property type="match status" value="1"/>
</dbReference>
<evidence type="ECO:0000256" key="1">
    <source>
        <dbReference type="PIRSR" id="PIRSR600888-1"/>
    </source>
</evidence>
<dbReference type="Gene3D" id="2.60.120.10">
    <property type="entry name" value="Jelly Rolls"/>
    <property type="match status" value="1"/>
</dbReference>
<dbReference type="eggNOG" id="COG1898">
    <property type="taxonomic scope" value="Bacteria"/>
</dbReference>